<organism evidence="1 2">
    <name type="scientific">Pedobacter caeni</name>
    <dbReference type="NCBI Taxonomy" id="288992"/>
    <lineage>
        <taxon>Bacteria</taxon>
        <taxon>Pseudomonadati</taxon>
        <taxon>Bacteroidota</taxon>
        <taxon>Sphingobacteriia</taxon>
        <taxon>Sphingobacteriales</taxon>
        <taxon>Sphingobacteriaceae</taxon>
        <taxon>Pedobacter</taxon>
    </lineage>
</organism>
<keyword evidence="2" id="KW-1185">Reference proteome</keyword>
<sequence>MEELLNCFEQVKNKGDIALIKFDGQRNEDEYTVLIAFPEIKKREMIRADESSLRIALIKVLTEYVEGDR</sequence>
<gene>
    <name evidence="1" type="ORF">SAMN04488522_108279</name>
</gene>
<evidence type="ECO:0000313" key="1">
    <source>
        <dbReference type="EMBL" id="SHG93431.1"/>
    </source>
</evidence>
<evidence type="ECO:0000313" key="2">
    <source>
        <dbReference type="Proteomes" id="UP000184287"/>
    </source>
</evidence>
<accession>A0A1M5NV69</accession>
<dbReference type="STRING" id="288992.SAMN04488522_108279"/>
<reference evidence="2" key="1">
    <citation type="submission" date="2016-11" db="EMBL/GenBank/DDBJ databases">
        <authorList>
            <person name="Varghese N."/>
            <person name="Submissions S."/>
        </authorList>
    </citation>
    <scope>NUCLEOTIDE SEQUENCE [LARGE SCALE GENOMIC DNA]</scope>
    <source>
        <strain evidence="2">DSM 16990</strain>
    </source>
</reference>
<proteinExistence type="predicted"/>
<dbReference type="AlphaFoldDB" id="A0A1M5NV69"/>
<protein>
    <submittedName>
        <fullName evidence="1">Uncharacterized protein</fullName>
    </submittedName>
</protein>
<name>A0A1M5NV69_9SPHI</name>
<dbReference type="EMBL" id="FQUQ01000008">
    <property type="protein sequence ID" value="SHG93431.1"/>
    <property type="molecule type" value="Genomic_DNA"/>
</dbReference>
<dbReference type="Proteomes" id="UP000184287">
    <property type="component" value="Unassembled WGS sequence"/>
</dbReference>